<dbReference type="HOGENOM" id="CLU_128637_0_0_4"/>
<organism evidence="3 4">
    <name type="scientific">Chromobacterium violaceum (strain ATCC 12472 / DSM 30191 / JCM 1249 / CCUG 213 / NBRC 12614 / NCIMB 9131 / NCTC 9757 / MK)</name>
    <dbReference type="NCBI Taxonomy" id="243365"/>
    <lineage>
        <taxon>Bacteria</taxon>
        <taxon>Pseudomonadati</taxon>
        <taxon>Pseudomonadota</taxon>
        <taxon>Betaproteobacteria</taxon>
        <taxon>Neisseriales</taxon>
        <taxon>Chromobacteriaceae</taxon>
        <taxon>Chromobacterium</taxon>
    </lineage>
</organism>
<evidence type="ECO:0000313" key="3">
    <source>
        <dbReference type="EMBL" id="AAQ60899.1"/>
    </source>
</evidence>
<accession>Q7NT30</accession>
<proteinExistence type="predicted"/>
<dbReference type="STRING" id="243365.CV_3234"/>
<evidence type="ECO:0000313" key="4">
    <source>
        <dbReference type="Proteomes" id="UP000001424"/>
    </source>
</evidence>
<gene>
    <name evidence="3" type="ordered locus">CV_3234</name>
</gene>
<dbReference type="AlphaFoldDB" id="Q7NT30"/>
<name>Q7NT30_CHRVO</name>
<evidence type="ECO:0000256" key="1">
    <source>
        <dbReference type="SAM" id="SignalP"/>
    </source>
</evidence>
<feature type="chain" id="PRO_5004289044" description="BON domain-containing protein" evidence="1">
    <location>
        <begin position="38"/>
        <end position="179"/>
    </location>
</feature>
<keyword evidence="1" id="KW-0732">Signal</keyword>
<dbReference type="Pfam" id="PF04972">
    <property type="entry name" value="BON"/>
    <property type="match status" value="1"/>
</dbReference>
<dbReference type="eggNOG" id="COG2823">
    <property type="taxonomic scope" value="Bacteria"/>
</dbReference>
<dbReference type="Proteomes" id="UP000001424">
    <property type="component" value="Chromosome"/>
</dbReference>
<dbReference type="KEGG" id="cvi:CV_3234"/>
<dbReference type="EMBL" id="AE016825">
    <property type="protein sequence ID" value="AAQ60899.1"/>
    <property type="molecule type" value="Genomic_DNA"/>
</dbReference>
<dbReference type="InterPro" id="IPR007055">
    <property type="entry name" value="BON_dom"/>
</dbReference>
<protein>
    <recommendedName>
        <fullName evidence="2">BON domain-containing protein</fullName>
    </recommendedName>
</protein>
<reference evidence="3 4" key="1">
    <citation type="journal article" date="2003" name="Proc. Natl. Acad. Sci. U.S.A.">
        <title>The complete genome sequence of Chromobacterium violaceum reveals remarkable and exploitable bacterial adaptability.</title>
        <authorList>
            <person name="Vasconcelos A.T.R."/>
            <person name="de Almeida D.F."/>
            <person name="Almeida F.C."/>
            <person name="de Almeida L.G.P."/>
            <person name="de Almeida R."/>
            <person name="Goncalves J.A.A."/>
            <person name="Andrade E.M."/>
            <person name="Antonio R.V."/>
            <person name="Araripe J."/>
            <person name="de Araujo M.F.F."/>
            <person name="Filho S.A."/>
            <person name="Azevedo V."/>
            <person name="Batista A.J."/>
            <person name="Bataus L.A.M."/>
            <person name="Batista J.S."/>
            <person name="Belo A."/>
            <person name="vander Berg C."/>
            <person name="Blamey J."/>
            <person name="Bogo M."/>
            <person name="Bonato S."/>
            <person name="Bordignon J."/>
            <person name="Brito C.A."/>
            <person name="Brocchi M."/>
            <person name="Burity H.A."/>
            <person name="Camargo A.A."/>
            <person name="Cardoso D.D.P."/>
            <person name="Carneiro N.P."/>
            <person name="Carraro D.M."/>
            <person name="Carvalho C.M.B."/>
            <person name="Cascardo J.C.M."/>
            <person name="Cavada B.S."/>
            <person name="Chueire L.M.O."/>
            <person name="Pasa T.B.C."/>
            <person name="Duran N."/>
            <person name="Fagundes N."/>
            <person name="Falcao C.L."/>
            <person name="Fantinatti F."/>
            <person name="Farias I.P."/>
            <person name="Felipe M.S.S."/>
            <person name="Ferrari L.P."/>
            <person name="Ferro J.A."/>
            <person name="Ferro M.I.T."/>
            <person name="Franco G.R."/>
            <person name="Freitas N.S.A."/>
            <person name="Furlan L.R."/>
            <person name="Gazzinelli R.T."/>
            <person name="Gomes E.A."/>
            <person name="Goncalves P.R."/>
            <person name="Grangeiro T.B."/>
            <person name="Grattapaglia D."/>
            <person name="Grisard E.C."/>
            <person name="Guimaraes C.T."/>
            <person name="Hanna E.S."/>
            <person name="Hungria M."/>
            <person name="Jardim S.N."/>
            <person name="Laurino J."/>
            <person name="Leoi L.C.T."/>
            <person name="Fassarella L."/>
            <person name="Lima A."/>
            <person name="Loureiro M.F."/>
            <person name="Lyra M.C.P."/>
            <person name="Macedo M."/>
            <person name="Madeira H.M.F."/>
            <person name="Manfio G.P."/>
            <person name="Maranhao A.Q."/>
            <person name="Martins W.S."/>
            <person name="di Mauro S.M.Z."/>
            <person name="de Medeiros S.R.B."/>
            <person name="Meissner R.D.V."/>
            <person name="Menck C.F.M."/>
            <person name="Moreira M.A.M."/>
            <person name="Nascimento F.F."/>
            <person name="Nicolas M.F."/>
            <person name="Oliveira J.G."/>
            <person name="Oliveira S.C."/>
            <person name="Paixao R.F.C."/>
            <person name="Parente J.A."/>
            <person name="Pedrosa F.O."/>
            <person name="Pena S.J.D."/>
            <person name="Perreira J.O."/>
            <person name="Perreira M."/>
            <person name="Pinto L.S.R.C."/>
            <person name="Pinto L.S."/>
            <person name="Porto J.I.R."/>
            <person name="Potrich D.P."/>
            <person name="Neto C.E.R."/>
            <person name="Reis A.M.M."/>
            <person name="Rigo L.U."/>
            <person name="Rondinelli E."/>
            <person name="dos Santos E.B.P."/>
            <person name="Santos F.R."/>
            <person name="Schneider M.P.C."/>
            <person name="Seuanez H.N."/>
            <person name="Silva A.M.R."/>
            <person name="da Silva A.L.C."/>
            <person name="Silva D.W."/>
            <person name="Silva R."/>
            <person name="Simoes I.C."/>
            <person name="Simon D."/>
            <person name="Soares C.M.A."/>
            <person name="Soares R.B.A."/>
            <person name="Souza E.M."/>
            <person name="Souza K.R.L."/>
            <person name="Souza R.C."/>
            <person name="Steffens M.B.R."/>
            <person name="Steindel M."/>
            <person name="Teixeira S.R."/>
            <person name="Urmenyi T."/>
            <person name="Vettore A."/>
            <person name="Wassem R."/>
            <person name="Zaha A."/>
            <person name="Simpson A.J.G."/>
        </authorList>
    </citation>
    <scope>NUCLEOTIDE SEQUENCE [LARGE SCALE GENOMIC DNA]</scope>
    <source>
        <strain evidence="4">ATCC 12472 / DSM 30191 / JCM 1249 / NBRC 12614 / NCIMB 9131 / NCTC 9757</strain>
    </source>
</reference>
<feature type="domain" description="BON" evidence="2">
    <location>
        <begin position="101"/>
        <end position="167"/>
    </location>
</feature>
<keyword evidence="4" id="KW-1185">Reference proteome</keyword>
<feature type="signal peptide" evidence="1">
    <location>
        <begin position="1"/>
        <end position="37"/>
    </location>
</feature>
<evidence type="ECO:0000259" key="2">
    <source>
        <dbReference type="Pfam" id="PF04972"/>
    </source>
</evidence>
<sequence>MPGKANLFTDPATPYMRALVLRSLGGCLLLACAAALAAPPLKNWFDDPFIQVRGRIAACPAPLGPFATEAEMKQQAHSRIERGTSCWLAKQCAKPNAYMYDADIAADLRRRFAKSRRFANASLWLTVQRRFVYVEGCVRSRNAASGIEAFIKQTPDVQLVIANIIVGAGKPNYAVMPER</sequence>